<name>A0A0C3CQU8_HEBCY</name>
<dbReference type="HOGENOM" id="CLU_128881_2_1_1"/>
<evidence type="ECO:0008006" key="3">
    <source>
        <dbReference type="Google" id="ProtNLM"/>
    </source>
</evidence>
<dbReference type="Pfam" id="PF13233">
    <property type="entry name" value="Complex1_LYR_2"/>
    <property type="match status" value="1"/>
</dbReference>
<keyword evidence="2" id="KW-1185">Reference proteome</keyword>
<dbReference type="EMBL" id="KN831771">
    <property type="protein sequence ID" value="KIM46246.1"/>
    <property type="molecule type" value="Genomic_DNA"/>
</dbReference>
<dbReference type="PANTHER" id="PTHR28015:SF1">
    <property type="entry name" value="ATP SYNTHASE ASSEMBLY FACTOR FMC1, MITOCHONDRIAL"/>
    <property type="match status" value="1"/>
</dbReference>
<evidence type="ECO:0000313" key="1">
    <source>
        <dbReference type="EMBL" id="KIM46246.1"/>
    </source>
</evidence>
<proteinExistence type="predicted"/>
<dbReference type="InterPro" id="IPR039196">
    <property type="entry name" value="Fmc1"/>
</dbReference>
<dbReference type="STRING" id="686832.A0A0C3CQU8"/>
<dbReference type="OrthoDB" id="15893at2759"/>
<dbReference type="AlphaFoldDB" id="A0A0C3CQU8"/>
<sequence length="100" mass="11670">MFTERATLYRGLLRELRRSVAPPRKVNTTIIAHFRSIAEKIGKDDNASARHDFENAILFIRSQREHKRLLERYNPLFDLTAEERIAATARRVGLNMPITH</sequence>
<accession>A0A0C3CQU8</accession>
<dbReference type="GO" id="GO:0005759">
    <property type="term" value="C:mitochondrial matrix"/>
    <property type="evidence" value="ECO:0007669"/>
    <property type="project" value="TreeGrafter"/>
</dbReference>
<reference evidence="1 2" key="1">
    <citation type="submission" date="2014-04" db="EMBL/GenBank/DDBJ databases">
        <authorList>
            <consortium name="DOE Joint Genome Institute"/>
            <person name="Kuo A."/>
            <person name="Gay G."/>
            <person name="Dore J."/>
            <person name="Kohler A."/>
            <person name="Nagy L.G."/>
            <person name="Floudas D."/>
            <person name="Copeland A."/>
            <person name="Barry K.W."/>
            <person name="Cichocki N."/>
            <person name="Veneault-Fourrey C."/>
            <person name="LaButti K."/>
            <person name="Lindquist E.A."/>
            <person name="Lipzen A."/>
            <person name="Lundell T."/>
            <person name="Morin E."/>
            <person name="Murat C."/>
            <person name="Sun H."/>
            <person name="Tunlid A."/>
            <person name="Henrissat B."/>
            <person name="Grigoriev I.V."/>
            <person name="Hibbett D.S."/>
            <person name="Martin F."/>
            <person name="Nordberg H.P."/>
            <person name="Cantor M.N."/>
            <person name="Hua S.X."/>
        </authorList>
    </citation>
    <scope>NUCLEOTIDE SEQUENCE [LARGE SCALE GENOMIC DNA]</scope>
    <source>
        <strain evidence="2">h7</strain>
    </source>
</reference>
<gene>
    <name evidence="1" type="ORF">M413DRAFT_441325</name>
</gene>
<reference evidence="2" key="2">
    <citation type="submission" date="2015-01" db="EMBL/GenBank/DDBJ databases">
        <title>Evolutionary Origins and Diversification of the Mycorrhizal Mutualists.</title>
        <authorList>
            <consortium name="DOE Joint Genome Institute"/>
            <consortium name="Mycorrhizal Genomics Consortium"/>
            <person name="Kohler A."/>
            <person name="Kuo A."/>
            <person name="Nagy L.G."/>
            <person name="Floudas D."/>
            <person name="Copeland A."/>
            <person name="Barry K.W."/>
            <person name="Cichocki N."/>
            <person name="Veneault-Fourrey C."/>
            <person name="LaButti K."/>
            <person name="Lindquist E.A."/>
            <person name="Lipzen A."/>
            <person name="Lundell T."/>
            <person name="Morin E."/>
            <person name="Murat C."/>
            <person name="Riley R."/>
            <person name="Ohm R."/>
            <person name="Sun H."/>
            <person name="Tunlid A."/>
            <person name="Henrissat B."/>
            <person name="Grigoriev I.V."/>
            <person name="Hibbett D.S."/>
            <person name="Martin F."/>
        </authorList>
    </citation>
    <scope>NUCLEOTIDE SEQUENCE [LARGE SCALE GENOMIC DNA]</scope>
    <source>
        <strain evidence="2">h7</strain>
    </source>
</reference>
<dbReference type="PANTHER" id="PTHR28015">
    <property type="entry name" value="ATP SYNTHASE ASSEMBLY FACTOR FMC1, MITOCHONDRIAL"/>
    <property type="match status" value="1"/>
</dbReference>
<organism evidence="1 2">
    <name type="scientific">Hebeloma cylindrosporum</name>
    <dbReference type="NCBI Taxonomy" id="76867"/>
    <lineage>
        <taxon>Eukaryota</taxon>
        <taxon>Fungi</taxon>
        <taxon>Dikarya</taxon>
        <taxon>Basidiomycota</taxon>
        <taxon>Agaricomycotina</taxon>
        <taxon>Agaricomycetes</taxon>
        <taxon>Agaricomycetidae</taxon>
        <taxon>Agaricales</taxon>
        <taxon>Agaricineae</taxon>
        <taxon>Hymenogastraceae</taxon>
        <taxon>Hebeloma</taxon>
    </lineage>
</organism>
<protein>
    <recommendedName>
        <fullName evidence="3">Complex 1 LYR protein</fullName>
    </recommendedName>
</protein>
<dbReference type="Proteomes" id="UP000053424">
    <property type="component" value="Unassembled WGS sequence"/>
</dbReference>
<evidence type="ECO:0000313" key="2">
    <source>
        <dbReference type="Proteomes" id="UP000053424"/>
    </source>
</evidence>
<dbReference type="GO" id="GO:0033615">
    <property type="term" value="P:mitochondrial proton-transporting ATP synthase complex assembly"/>
    <property type="evidence" value="ECO:0007669"/>
    <property type="project" value="InterPro"/>
</dbReference>